<dbReference type="GO" id="GO:0007264">
    <property type="term" value="P:small GTPase-mediated signal transduction"/>
    <property type="evidence" value="ECO:0007669"/>
    <property type="project" value="InterPro"/>
</dbReference>
<reference evidence="2" key="1">
    <citation type="submission" date="2019-03" db="EMBL/GenBank/DDBJ databases">
        <title>Genome sequencing and reference-guided assembly of Black Bengal Goat (Capra hircus).</title>
        <authorList>
            <person name="Siddiki A.Z."/>
            <person name="Baten A."/>
            <person name="Billah M."/>
            <person name="Alam M.A.U."/>
            <person name="Shawrob K.S.M."/>
            <person name="Saha S."/>
            <person name="Chowdhury M."/>
            <person name="Rahman A.H."/>
            <person name="Stear M."/>
            <person name="Miah G."/>
            <person name="Das G.B."/>
            <person name="Hossain M.M."/>
            <person name="Kumkum M."/>
            <person name="Islam M.S."/>
            <person name="Mollah A.M."/>
            <person name="Ahsan A."/>
            <person name="Tusar F."/>
            <person name="Khan M.K.I."/>
        </authorList>
    </citation>
    <scope>NUCLEOTIDE SEQUENCE [LARGE SCALE GENOMIC DNA]</scope>
</reference>
<dbReference type="AlphaFoldDB" id="A0A8C2NWE5"/>
<organism evidence="2">
    <name type="scientific">Capra hircus</name>
    <name type="common">Goat</name>
    <dbReference type="NCBI Taxonomy" id="9925"/>
    <lineage>
        <taxon>Eukaryota</taxon>
        <taxon>Metazoa</taxon>
        <taxon>Chordata</taxon>
        <taxon>Craniata</taxon>
        <taxon>Vertebrata</taxon>
        <taxon>Euteleostomi</taxon>
        <taxon>Mammalia</taxon>
        <taxon>Eutheria</taxon>
        <taxon>Laurasiatheria</taxon>
        <taxon>Artiodactyla</taxon>
        <taxon>Ruminantia</taxon>
        <taxon>Pecora</taxon>
        <taxon>Bovidae</taxon>
        <taxon>Caprinae</taxon>
        <taxon>Capra</taxon>
    </lineage>
</organism>
<protein>
    <recommendedName>
        <fullName evidence="1">Ras-GEF domain-containing protein</fullName>
    </recommendedName>
</protein>
<feature type="domain" description="Ras-GEF" evidence="1">
    <location>
        <begin position="47"/>
        <end position="102"/>
    </location>
</feature>
<sequence length="137" mass="15277">HLQDGAELCDNPEQGCGAPVRRAVGPCRAPSGHPFLLFLTPLSLVQEQLRHIGPEEFVQAFVNKDPLASTKPCFSEKTNNLEAYVKWFNRLCYLVATEICMVRRKPDLELAWPKLARAGEEPPWGGNQKTMMSPSVS</sequence>
<dbReference type="Gene3D" id="1.10.840.10">
    <property type="entry name" value="Ras guanine-nucleotide exchange factors catalytic domain"/>
    <property type="match status" value="1"/>
</dbReference>
<accession>A0A8C2NWE5</accession>
<dbReference type="InterPro" id="IPR036964">
    <property type="entry name" value="RASGEF_cat_dom_sf"/>
</dbReference>
<dbReference type="InterPro" id="IPR023578">
    <property type="entry name" value="Ras_GEF_dom_sf"/>
</dbReference>
<dbReference type="Ensembl" id="ENSCHIT00010013609.1">
    <property type="protein sequence ID" value="ENSCHIP00010009692.1"/>
    <property type="gene ID" value="ENSCHIG00010007184.1"/>
</dbReference>
<dbReference type="InterPro" id="IPR001895">
    <property type="entry name" value="RASGEF_cat_dom"/>
</dbReference>
<name>A0A8C2NWE5_CAPHI</name>
<reference evidence="2" key="2">
    <citation type="submission" date="2025-08" db="UniProtKB">
        <authorList>
            <consortium name="Ensembl"/>
        </authorList>
    </citation>
    <scope>IDENTIFICATION</scope>
</reference>
<evidence type="ECO:0000313" key="2">
    <source>
        <dbReference type="Ensembl" id="ENSCHIP00010009692.1"/>
    </source>
</evidence>
<dbReference type="Pfam" id="PF00617">
    <property type="entry name" value="RasGEF"/>
    <property type="match status" value="1"/>
</dbReference>
<dbReference type="GO" id="GO:0005085">
    <property type="term" value="F:guanyl-nucleotide exchange factor activity"/>
    <property type="evidence" value="ECO:0007669"/>
    <property type="project" value="InterPro"/>
</dbReference>
<evidence type="ECO:0000259" key="1">
    <source>
        <dbReference type="Pfam" id="PF00617"/>
    </source>
</evidence>
<dbReference type="SUPFAM" id="SSF48366">
    <property type="entry name" value="Ras GEF"/>
    <property type="match status" value="1"/>
</dbReference>
<proteinExistence type="predicted"/>